<evidence type="ECO:0000313" key="4">
    <source>
        <dbReference type="EMBL" id="RDL39880.1"/>
    </source>
</evidence>
<accession>A0A370TWH7</accession>
<feature type="domain" description="ABC transporter family G" evidence="3">
    <location>
        <begin position="107"/>
        <end position="183"/>
    </location>
</feature>
<evidence type="ECO:0000256" key="1">
    <source>
        <dbReference type="ARBA" id="ARBA00022448"/>
    </source>
</evidence>
<gene>
    <name evidence="4" type="ORF">BP5553_04220</name>
</gene>
<evidence type="ECO:0000259" key="3">
    <source>
        <dbReference type="Pfam" id="PF19055"/>
    </source>
</evidence>
<organism evidence="4 5">
    <name type="scientific">Venustampulla echinocandica</name>
    <dbReference type="NCBI Taxonomy" id="2656787"/>
    <lineage>
        <taxon>Eukaryota</taxon>
        <taxon>Fungi</taxon>
        <taxon>Dikarya</taxon>
        <taxon>Ascomycota</taxon>
        <taxon>Pezizomycotina</taxon>
        <taxon>Leotiomycetes</taxon>
        <taxon>Helotiales</taxon>
        <taxon>Pleuroascaceae</taxon>
        <taxon>Venustampulla</taxon>
    </lineage>
</organism>
<proteinExistence type="predicted"/>
<dbReference type="Pfam" id="PF19055">
    <property type="entry name" value="ABC2_membrane_7"/>
    <property type="match status" value="1"/>
</dbReference>
<protein>
    <recommendedName>
        <fullName evidence="3">ABC transporter family G domain-containing protein</fullName>
    </recommendedName>
</protein>
<dbReference type="EMBL" id="NPIC01000002">
    <property type="protein sequence ID" value="RDL39880.1"/>
    <property type="molecule type" value="Genomic_DNA"/>
</dbReference>
<dbReference type="InterPro" id="IPR043926">
    <property type="entry name" value="ABCG_dom"/>
</dbReference>
<dbReference type="PANTHER" id="PTHR19241">
    <property type="entry name" value="ATP-BINDING CASSETTE TRANSPORTER"/>
    <property type="match status" value="1"/>
</dbReference>
<dbReference type="AlphaFoldDB" id="A0A370TWH7"/>
<dbReference type="Gene3D" id="3.40.50.300">
    <property type="entry name" value="P-loop containing nucleotide triphosphate hydrolases"/>
    <property type="match status" value="1"/>
</dbReference>
<dbReference type="GeneID" id="43597069"/>
<name>A0A370TWH7_9HELO</name>
<dbReference type="SUPFAM" id="SSF52540">
    <property type="entry name" value="P-loop containing nucleoside triphosphate hydrolases"/>
    <property type="match status" value="1"/>
</dbReference>
<dbReference type="OrthoDB" id="245989at2759"/>
<dbReference type="GO" id="GO:0140359">
    <property type="term" value="F:ABC-type transporter activity"/>
    <property type="evidence" value="ECO:0007669"/>
    <property type="project" value="InterPro"/>
</dbReference>
<keyword evidence="1" id="KW-0813">Transport</keyword>
<reference evidence="4 5" key="1">
    <citation type="journal article" date="2018" name="IMA Fungus">
        <title>IMA Genome-F 9: Draft genome sequence of Annulohypoxylon stygium, Aspergillus mulundensis, Berkeleyomyces basicola (syn. Thielaviopsis basicola), Ceratocystis smalleyi, two Cercospora beticola strains, Coleophoma cylindrospora, Fusarium fracticaudum, Phialophora cf. hyalina, and Morchella septimelata.</title>
        <authorList>
            <person name="Wingfield B.D."/>
            <person name="Bills G.F."/>
            <person name="Dong Y."/>
            <person name="Huang W."/>
            <person name="Nel W.J."/>
            <person name="Swalarsk-Parry B.S."/>
            <person name="Vaghefi N."/>
            <person name="Wilken P.M."/>
            <person name="An Z."/>
            <person name="de Beer Z.W."/>
            <person name="De Vos L."/>
            <person name="Chen L."/>
            <person name="Duong T.A."/>
            <person name="Gao Y."/>
            <person name="Hammerbacher A."/>
            <person name="Kikkert J.R."/>
            <person name="Li Y."/>
            <person name="Li H."/>
            <person name="Li K."/>
            <person name="Li Q."/>
            <person name="Liu X."/>
            <person name="Ma X."/>
            <person name="Naidoo K."/>
            <person name="Pethybridge S.J."/>
            <person name="Sun J."/>
            <person name="Steenkamp E.T."/>
            <person name="van der Nest M.A."/>
            <person name="van Wyk S."/>
            <person name="Wingfield M.J."/>
            <person name="Xiong C."/>
            <person name="Yue Q."/>
            <person name="Zhang X."/>
        </authorList>
    </citation>
    <scope>NUCLEOTIDE SEQUENCE [LARGE SCALE GENOMIC DNA]</scope>
    <source>
        <strain evidence="4 5">BP 5553</strain>
    </source>
</reference>
<comment type="caution">
    <text evidence="4">The sequence shown here is derived from an EMBL/GenBank/DDBJ whole genome shotgun (WGS) entry which is preliminary data.</text>
</comment>
<dbReference type="Proteomes" id="UP000254866">
    <property type="component" value="Unassembled WGS sequence"/>
</dbReference>
<dbReference type="STRING" id="2656787.A0A370TWH7"/>
<dbReference type="InterPro" id="IPR027417">
    <property type="entry name" value="P-loop_NTPase"/>
</dbReference>
<dbReference type="RefSeq" id="XP_031872536.1">
    <property type="nucleotide sequence ID" value="XM_032012843.1"/>
</dbReference>
<evidence type="ECO:0000256" key="2">
    <source>
        <dbReference type="ARBA" id="ARBA00023136"/>
    </source>
</evidence>
<keyword evidence="5" id="KW-1185">Reference proteome</keyword>
<evidence type="ECO:0000313" key="5">
    <source>
        <dbReference type="Proteomes" id="UP000254866"/>
    </source>
</evidence>
<sequence>MLLGGKLFGHEFQKKIGFCEQMDIHEECSAIKGAFEFSALLRQPPHVLKEEKAKAVLEMLDQLCAKPTSFLFLDEPTSGLDGQGAVNILNLLRRLSGAGQAIPCTIHQATQEQFALFDNVLALNPGGNTFYFGAIGNSGETTFKYFGDYGVPVEGGKNVADFLIEVGVGILKSNENSHLDFNQFKPGFS</sequence>
<keyword evidence="2" id="KW-0472">Membrane</keyword>